<proteinExistence type="predicted"/>
<evidence type="ECO:0000256" key="3">
    <source>
        <dbReference type="ARBA" id="ARBA00022679"/>
    </source>
</evidence>
<name>A0A151ZJI6_TIELA</name>
<keyword evidence="6" id="KW-0067">ATP-binding</keyword>
<evidence type="ECO:0000259" key="9">
    <source>
        <dbReference type="PROSITE" id="PS50011"/>
    </source>
</evidence>
<keyword evidence="11" id="KW-1185">Reference proteome</keyword>
<protein>
    <recommendedName>
        <fullName evidence="1">non-specific serine/threonine protein kinase</fullName>
        <ecNumber evidence="1">2.7.11.1</ecNumber>
    </recommendedName>
</protein>
<dbReference type="GO" id="GO:0035556">
    <property type="term" value="P:intracellular signal transduction"/>
    <property type="evidence" value="ECO:0007669"/>
    <property type="project" value="TreeGrafter"/>
</dbReference>
<keyword evidence="3" id="KW-0808">Transferase</keyword>
<dbReference type="InterPro" id="IPR000719">
    <property type="entry name" value="Prot_kinase_dom"/>
</dbReference>
<comment type="catalytic activity">
    <reaction evidence="8">
        <text>L-seryl-[protein] + ATP = O-phospho-L-seryl-[protein] + ADP + H(+)</text>
        <dbReference type="Rhea" id="RHEA:17989"/>
        <dbReference type="Rhea" id="RHEA-COMP:9863"/>
        <dbReference type="Rhea" id="RHEA-COMP:11604"/>
        <dbReference type="ChEBI" id="CHEBI:15378"/>
        <dbReference type="ChEBI" id="CHEBI:29999"/>
        <dbReference type="ChEBI" id="CHEBI:30616"/>
        <dbReference type="ChEBI" id="CHEBI:83421"/>
        <dbReference type="ChEBI" id="CHEBI:456216"/>
        <dbReference type="EC" id="2.7.11.1"/>
    </reaction>
</comment>
<keyword evidence="5" id="KW-0418">Kinase</keyword>
<dbReference type="InParanoid" id="A0A151ZJI6"/>
<evidence type="ECO:0000313" key="11">
    <source>
        <dbReference type="Proteomes" id="UP000076078"/>
    </source>
</evidence>
<comment type="caution">
    <text evidence="10">The sequence shown here is derived from an EMBL/GenBank/DDBJ whole genome shotgun (WGS) entry which is preliminary data.</text>
</comment>
<dbReference type="STRING" id="361077.A0A151ZJI6"/>
<dbReference type="InterPro" id="IPR008271">
    <property type="entry name" value="Ser/Thr_kinase_AS"/>
</dbReference>
<evidence type="ECO:0000256" key="8">
    <source>
        <dbReference type="ARBA" id="ARBA00048679"/>
    </source>
</evidence>
<dbReference type="SUPFAM" id="SSF56112">
    <property type="entry name" value="Protein kinase-like (PK-like)"/>
    <property type="match status" value="1"/>
</dbReference>
<keyword evidence="4" id="KW-0547">Nucleotide-binding</keyword>
<evidence type="ECO:0000256" key="5">
    <source>
        <dbReference type="ARBA" id="ARBA00022777"/>
    </source>
</evidence>
<feature type="domain" description="Protein kinase" evidence="9">
    <location>
        <begin position="1"/>
        <end position="222"/>
    </location>
</feature>
<keyword evidence="2" id="KW-0723">Serine/threonine-protein kinase</keyword>
<evidence type="ECO:0000256" key="7">
    <source>
        <dbReference type="ARBA" id="ARBA00047899"/>
    </source>
</evidence>
<gene>
    <name evidence="10" type="ORF">DLAC_04353</name>
</gene>
<dbReference type="FunFam" id="1.10.510.10:FF:000571">
    <property type="entry name" value="Maternal embryonic leucine zipper kinase"/>
    <property type="match status" value="1"/>
</dbReference>
<dbReference type="InterPro" id="IPR011009">
    <property type="entry name" value="Kinase-like_dom_sf"/>
</dbReference>
<evidence type="ECO:0000313" key="10">
    <source>
        <dbReference type="EMBL" id="KYQ94075.1"/>
    </source>
</evidence>
<dbReference type="PANTHER" id="PTHR24346:SF82">
    <property type="entry name" value="KP78A-RELATED"/>
    <property type="match status" value="1"/>
</dbReference>
<dbReference type="PROSITE" id="PS50011">
    <property type="entry name" value="PROTEIN_KINASE_DOM"/>
    <property type="match status" value="1"/>
</dbReference>
<dbReference type="PANTHER" id="PTHR24346">
    <property type="entry name" value="MAP/MICROTUBULE AFFINITY-REGULATING KINASE"/>
    <property type="match status" value="1"/>
</dbReference>
<dbReference type="Proteomes" id="UP000076078">
    <property type="component" value="Unassembled WGS sequence"/>
</dbReference>
<evidence type="ECO:0000256" key="2">
    <source>
        <dbReference type="ARBA" id="ARBA00022527"/>
    </source>
</evidence>
<dbReference type="Gene3D" id="1.10.510.10">
    <property type="entry name" value="Transferase(Phosphotransferase) domain 1"/>
    <property type="match status" value="1"/>
</dbReference>
<dbReference type="OrthoDB" id="27656at2759"/>
<dbReference type="EMBL" id="LODT01000022">
    <property type="protein sequence ID" value="KYQ94075.1"/>
    <property type="molecule type" value="Genomic_DNA"/>
</dbReference>
<dbReference type="SMART" id="SM00220">
    <property type="entry name" value="S_TKc"/>
    <property type="match status" value="1"/>
</dbReference>
<dbReference type="GO" id="GO:0005524">
    <property type="term" value="F:ATP binding"/>
    <property type="evidence" value="ECO:0007669"/>
    <property type="project" value="UniProtKB-KW"/>
</dbReference>
<accession>A0A151ZJI6</accession>
<evidence type="ECO:0000256" key="1">
    <source>
        <dbReference type="ARBA" id="ARBA00012513"/>
    </source>
</evidence>
<sequence length="250" mass="28887">MEIHLLKQLNHPNIAKLYNVICGQEEIYLVLELVQGCTLMDKMKKYRVVPEQTAMMWMSQISSAVSYIHNKHIIHRDIKPENLMVDCFGNIKLIDFGLGDQHNITNLHGISGTVTCGSSEMLNPRTTYDGMQNDVWSLGVLLYIMVTGEHPFDPDVSGRVGNKMNKTAYGQWLYEELIKKTVSCNFHIPEYVTPECQDLIRRCLMNRYNRISSSQIKYHSWFQSRRDQIFRVNSRCQAISSSKSPLCKFT</sequence>
<organism evidence="10 11">
    <name type="scientific">Tieghemostelium lacteum</name>
    <name type="common">Slime mold</name>
    <name type="synonym">Dictyostelium lacteum</name>
    <dbReference type="NCBI Taxonomy" id="361077"/>
    <lineage>
        <taxon>Eukaryota</taxon>
        <taxon>Amoebozoa</taxon>
        <taxon>Evosea</taxon>
        <taxon>Eumycetozoa</taxon>
        <taxon>Dictyostelia</taxon>
        <taxon>Dictyosteliales</taxon>
        <taxon>Raperosteliaceae</taxon>
        <taxon>Tieghemostelium</taxon>
    </lineage>
</organism>
<dbReference type="GO" id="GO:0005737">
    <property type="term" value="C:cytoplasm"/>
    <property type="evidence" value="ECO:0007669"/>
    <property type="project" value="TreeGrafter"/>
</dbReference>
<dbReference type="Pfam" id="PF00069">
    <property type="entry name" value="Pkinase"/>
    <property type="match status" value="1"/>
</dbReference>
<dbReference type="OMA" id="NFHIPEY"/>
<evidence type="ECO:0000256" key="6">
    <source>
        <dbReference type="ARBA" id="ARBA00022840"/>
    </source>
</evidence>
<dbReference type="AlphaFoldDB" id="A0A151ZJI6"/>
<reference evidence="10 11" key="1">
    <citation type="submission" date="2015-12" db="EMBL/GenBank/DDBJ databases">
        <title>Dictyostelia acquired genes for synthesis and detection of signals that induce cell-type specialization by lateral gene transfer from prokaryotes.</title>
        <authorList>
            <person name="Gloeckner G."/>
            <person name="Schaap P."/>
        </authorList>
    </citation>
    <scope>NUCLEOTIDE SEQUENCE [LARGE SCALE GENOMIC DNA]</scope>
    <source>
        <strain evidence="10 11">TK</strain>
    </source>
</reference>
<evidence type="ECO:0000256" key="4">
    <source>
        <dbReference type="ARBA" id="ARBA00022741"/>
    </source>
</evidence>
<dbReference type="PROSITE" id="PS00108">
    <property type="entry name" value="PROTEIN_KINASE_ST"/>
    <property type="match status" value="1"/>
</dbReference>
<comment type="catalytic activity">
    <reaction evidence="7">
        <text>L-threonyl-[protein] + ATP = O-phospho-L-threonyl-[protein] + ADP + H(+)</text>
        <dbReference type="Rhea" id="RHEA:46608"/>
        <dbReference type="Rhea" id="RHEA-COMP:11060"/>
        <dbReference type="Rhea" id="RHEA-COMP:11605"/>
        <dbReference type="ChEBI" id="CHEBI:15378"/>
        <dbReference type="ChEBI" id="CHEBI:30013"/>
        <dbReference type="ChEBI" id="CHEBI:30616"/>
        <dbReference type="ChEBI" id="CHEBI:61977"/>
        <dbReference type="ChEBI" id="CHEBI:456216"/>
        <dbReference type="EC" id="2.7.11.1"/>
    </reaction>
</comment>
<dbReference type="GO" id="GO:0004674">
    <property type="term" value="F:protein serine/threonine kinase activity"/>
    <property type="evidence" value="ECO:0007669"/>
    <property type="project" value="UniProtKB-KW"/>
</dbReference>
<dbReference type="EC" id="2.7.11.1" evidence="1"/>